<evidence type="ECO:0000313" key="2">
    <source>
        <dbReference type="EMBL" id="GEO02038.1"/>
    </source>
</evidence>
<evidence type="ECO:0000313" key="3">
    <source>
        <dbReference type="Proteomes" id="UP000321464"/>
    </source>
</evidence>
<protein>
    <submittedName>
        <fullName evidence="2">Uncharacterized protein</fullName>
    </submittedName>
</protein>
<keyword evidence="1" id="KW-0812">Transmembrane</keyword>
<keyword evidence="1" id="KW-1133">Transmembrane helix</keyword>
<feature type="transmembrane region" description="Helical" evidence="1">
    <location>
        <begin position="44"/>
        <end position="65"/>
    </location>
</feature>
<dbReference type="Proteomes" id="UP000321464">
    <property type="component" value="Unassembled WGS sequence"/>
</dbReference>
<name>A0A512AQN3_9SPHN</name>
<proteinExistence type="predicted"/>
<dbReference type="RefSeq" id="WP_147161282.1">
    <property type="nucleotide sequence ID" value="NZ_BJYR01000032.1"/>
</dbReference>
<keyword evidence="1" id="KW-0472">Membrane</keyword>
<accession>A0A512AQN3</accession>
<sequence>MSELDHSLRRIADLPVPASLELVDDAVFAGLAALRHERTASRRAIGLAGAFALVLGLGSGGLATAHAAQVRISSFASDNPLAPSTLLDVHP</sequence>
<dbReference type="AlphaFoldDB" id="A0A512AQN3"/>
<organism evidence="2 3">
    <name type="scientific">Novosphingobium sediminis</name>
    <dbReference type="NCBI Taxonomy" id="707214"/>
    <lineage>
        <taxon>Bacteria</taxon>
        <taxon>Pseudomonadati</taxon>
        <taxon>Pseudomonadota</taxon>
        <taxon>Alphaproteobacteria</taxon>
        <taxon>Sphingomonadales</taxon>
        <taxon>Sphingomonadaceae</taxon>
        <taxon>Novosphingobium</taxon>
    </lineage>
</organism>
<reference evidence="2 3" key="1">
    <citation type="submission" date="2019-07" db="EMBL/GenBank/DDBJ databases">
        <title>Whole genome shotgun sequence of Novosphingobium sediminis NBRC 106119.</title>
        <authorList>
            <person name="Hosoyama A."/>
            <person name="Uohara A."/>
            <person name="Ohji S."/>
            <person name="Ichikawa N."/>
        </authorList>
    </citation>
    <scope>NUCLEOTIDE SEQUENCE [LARGE SCALE GENOMIC DNA]</scope>
    <source>
        <strain evidence="2 3">NBRC 106119</strain>
    </source>
</reference>
<gene>
    <name evidence="2" type="ORF">NSE01_38700</name>
</gene>
<dbReference type="OrthoDB" id="7509688at2"/>
<evidence type="ECO:0000256" key="1">
    <source>
        <dbReference type="SAM" id="Phobius"/>
    </source>
</evidence>
<comment type="caution">
    <text evidence="2">The sequence shown here is derived from an EMBL/GenBank/DDBJ whole genome shotgun (WGS) entry which is preliminary data.</text>
</comment>
<keyword evidence="3" id="KW-1185">Reference proteome</keyword>
<dbReference type="EMBL" id="BJYR01000032">
    <property type="protein sequence ID" value="GEO02038.1"/>
    <property type="molecule type" value="Genomic_DNA"/>
</dbReference>